<feature type="region of interest" description="Disordered" evidence="1">
    <location>
        <begin position="1"/>
        <end position="23"/>
    </location>
</feature>
<evidence type="ECO:0000313" key="4">
    <source>
        <dbReference type="Proteomes" id="UP001346869"/>
    </source>
</evidence>
<organism evidence="3 4">
    <name type="scientific">Eleginops maclovinus</name>
    <name type="common">Patagonian blennie</name>
    <name type="synonym">Eleginus maclovinus</name>
    <dbReference type="NCBI Taxonomy" id="56733"/>
    <lineage>
        <taxon>Eukaryota</taxon>
        <taxon>Metazoa</taxon>
        <taxon>Chordata</taxon>
        <taxon>Craniata</taxon>
        <taxon>Vertebrata</taxon>
        <taxon>Euteleostomi</taxon>
        <taxon>Actinopterygii</taxon>
        <taxon>Neopterygii</taxon>
        <taxon>Teleostei</taxon>
        <taxon>Neoteleostei</taxon>
        <taxon>Acanthomorphata</taxon>
        <taxon>Eupercaria</taxon>
        <taxon>Perciformes</taxon>
        <taxon>Notothenioidei</taxon>
        <taxon>Eleginopidae</taxon>
        <taxon>Eleginops</taxon>
    </lineage>
</organism>
<name>A0AAN7WX69_ELEMC</name>
<evidence type="ECO:0000313" key="3">
    <source>
        <dbReference type="EMBL" id="KAK5851012.1"/>
    </source>
</evidence>
<gene>
    <name evidence="3" type="ORF">PBY51_001840</name>
</gene>
<evidence type="ECO:0000256" key="1">
    <source>
        <dbReference type="SAM" id="MobiDB-lite"/>
    </source>
</evidence>
<dbReference type="Proteomes" id="UP001346869">
    <property type="component" value="Unassembled WGS sequence"/>
</dbReference>
<reference evidence="3 4" key="1">
    <citation type="journal article" date="2023" name="Genes (Basel)">
        <title>Chromosome-Level Genome Assembly and Circadian Gene Repertoire of the Patagonia Blennie Eleginops maclovinus-The Closest Ancestral Proxy of Antarctic Cryonotothenioids.</title>
        <authorList>
            <person name="Cheng C.C."/>
            <person name="Rivera-Colon A.G."/>
            <person name="Minhas B.F."/>
            <person name="Wilson L."/>
            <person name="Rayamajhi N."/>
            <person name="Vargas-Chacoff L."/>
            <person name="Catchen J.M."/>
        </authorList>
    </citation>
    <scope>NUCLEOTIDE SEQUENCE [LARGE SCALE GENOMIC DNA]</scope>
    <source>
        <strain evidence="3">JMC-PN-2008</strain>
    </source>
</reference>
<feature type="transmembrane region" description="Helical" evidence="2">
    <location>
        <begin position="39"/>
        <end position="62"/>
    </location>
</feature>
<reference evidence="3 4" key="2">
    <citation type="journal article" date="2023" name="Mol. Biol. Evol.">
        <title>Genomics of Secondarily Temperate Adaptation in the Only Non-Antarctic Icefish.</title>
        <authorList>
            <person name="Rivera-Colon A.G."/>
            <person name="Rayamajhi N."/>
            <person name="Minhas B.F."/>
            <person name="Madrigal G."/>
            <person name="Bilyk K.T."/>
            <person name="Yoon V."/>
            <person name="Hune M."/>
            <person name="Gregory S."/>
            <person name="Cheng C.H.C."/>
            <person name="Catchen J.M."/>
        </authorList>
    </citation>
    <scope>NUCLEOTIDE SEQUENCE [LARGE SCALE GENOMIC DNA]</scope>
    <source>
        <strain evidence="3">JMC-PN-2008</strain>
    </source>
</reference>
<dbReference type="EMBL" id="JAUZQC010000022">
    <property type="protein sequence ID" value="KAK5851012.1"/>
    <property type="molecule type" value="Genomic_DNA"/>
</dbReference>
<sequence>MAGGVVELSGGSPQRPPSPSLRWETKGSFSLRSTVTWEAAMNVGHVSVLLLLLLLLLLFVCFPSPTGACAHFQNDTSTMTV</sequence>
<keyword evidence="2" id="KW-0472">Membrane</keyword>
<proteinExistence type="predicted"/>
<keyword evidence="2" id="KW-1133">Transmembrane helix</keyword>
<dbReference type="AlphaFoldDB" id="A0AAN7WX69"/>
<evidence type="ECO:0000256" key="2">
    <source>
        <dbReference type="SAM" id="Phobius"/>
    </source>
</evidence>
<keyword evidence="4" id="KW-1185">Reference proteome</keyword>
<accession>A0AAN7WX69</accession>
<protein>
    <submittedName>
        <fullName evidence="3">Uncharacterized protein</fullName>
    </submittedName>
</protein>
<comment type="caution">
    <text evidence="3">The sequence shown here is derived from an EMBL/GenBank/DDBJ whole genome shotgun (WGS) entry which is preliminary data.</text>
</comment>
<keyword evidence="2" id="KW-0812">Transmembrane</keyword>